<protein>
    <submittedName>
        <fullName evidence="1">Uncharacterized protein</fullName>
    </submittedName>
</protein>
<evidence type="ECO:0000313" key="1">
    <source>
        <dbReference type="EMBL" id="KAI9900169.1"/>
    </source>
</evidence>
<name>A0ACC0V2Q3_9HYPO</name>
<evidence type="ECO:0000313" key="2">
    <source>
        <dbReference type="Proteomes" id="UP001163324"/>
    </source>
</evidence>
<proteinExistence type="predicted"/>
<dbReference type="EMBL" id="CM047943">
    <property type="protein sequence ID" value="KAI9900169.1"/>
    <property type="molecule type" value="Genomic_DNA"/>
</dbReference>
<accession>A0ACC0V2Q3</accession>
<organism evidence="1 2">
    <name type="scientific">Trichothecium roseum</name>
    <dbReference type="NCBI Taxonomy" id="47278"/>
    <lineage>
        <taxon>Eukaryota</taxon>
        <taxon>Fungi</taxon>
        <taxon>Dikarya</taxon>
        <taxon>Ascomycota</taxon>
        <taxon>Pezizomycotina</taxon>
        <taxon>Sordariomycetes</taxon>
        <taxon>Hypocreomycetidae</taxon>
        <taxon>Hypocreales</taxon>
        <taxon>Hypocreales incertae sedis</taxon>
        <taxon>Trichothecium</taxon>
    </lineage>
</organism>
<dbReference type="Proteomes" id="UP001163324">
    <property type="component" value="Chromosome 4"/>
</dbReference>
<sequence>MSYDERNFNGLSVDSVHSNSVPAIKIMSSPPTPTTVRSTRSRREDRDTGFPEPFNGARNTTLPHPDADLSPNAVITSDDLSVDHAMRHRRLSFIRKHRRTISSSSHGSSNFANPQSSAIHSMLSLVADHNSNGAHGVDASIPEHPSPGTAGSSESRSSREDIRDTVEMDDMTPPSSPESRRRNWFGNKFGRRR</sequence>
<keyword evidence="2" id="KW-1185">Reference proteome</keyword>
<gene>
    <name evidence="1" type="ORF">N3K66_004431</name>
</gene>
<comment type="caution">
    <text evidence="1">The sequence shown here is derived from an EMBL/GenBank/DDBJ whole genome shotgun (WGS) entry which is preliminary data.</text>
</comment>
<reference evidence="1" key="1">
    <citation type="submission" date="2022-10" db="EMBL/GenBank/DDBJ databases">
        <title>Complete Genome of Trichothecium roseum strain YXFP-22015, a Plant Pathogen Isolated from Citrus.</title>
        <authorList>
            <person name="Wang Y."/>
            <person name="Zhu L."/>
        </authorList>
    </citation>
    <scope>NUCLEOTIDE SEQUENCE</scope>
    <source>
        <strain evidence="1">YXFP-22015</strain>
    </source>
</reference>